<accession>A0A1J6W0P4</accession>
<keyword evidence="4" id="KW-1185">Reference proteome</keyword>
<dbReference type="Proteomes" id="UP000182062">
    <property type="component" value="Unassembled WGS sequence"/>
</dbReference>
<dbReference type="AlphaFoldDB" id="A0A1J6W0P4"/>
<proteinExistence type="predicted"/>
<dbReference type="OrthoDB" id="2871491at2"/>
<dbReference type="RefSeq" id="WP_071617364.1">
    <property type="nucleotide sequence ID" value="NZ_MINN01000074.1"/>
</dbReference>
<gene>
    <name evidence="3" type="ORF">BHE18_03265</name>
</gene>
<sequence length="149" mass="16862">MYTYLQKKLSSFIKKSIDEEHNELKVKIQALENEVQLLKTSMVSGFKNNLSTQQEPSKIVIEHLSIENVNIDHADLSNNFGNLGIKDLKGQLYIGTTYDKLKQPSEFTKELSPSPGETERPTSKQLSPKVNVTSREKVRSARTKDIPLS</sequence>
<feature type="region of interest" description="Disordered" evidence="2">
    <location>
        <begin position="104"/>
        <end position="149"/>
    </location>
</feature>
<keyword evidence="1" id="KW-0175">Coiled coil</keyword>
<evidence type="ECO:0000256" key="1">
    <source>
        <dbReference type="SAM" id="Coils"/>
    </source>
</evidence>
<evidence type="ECO:0000313" key="4">
    <source>
        <dbReference type="Proteomes" id="UP000182062"/>
    </source>
</evidence>
<dbReference type="EMBL" id="MINN01000074">
    <property type="protein sequence ID" value="OIU71694.1"/>
    <property type="molecule type" value="Genomic_DNA"/>
</dbReference>
<evidence type="ECO:0000256" key="2">
    <source>
        <dbReference type="SAM" id="MobiDB-lite"/>
    </source>
</evidence>
<comment type="caution">
    <text evidence="3">The sequence shown here is derived from an EMBL/GenBank/DDBJ whole genome shotgun (WGS) entry which is preliminary data.</text>
</comment>
<protein>
    <submittedName>
        <fullName evidence="3">Uncharacterized protein</fullName>
    </submittedName>
</protein>
<organism evidence="3 4">
    <name type="scientific">Rossellomorea aquimaris</name>
    <dbReference type="NCBI Taxonomy" id="189382"/>
    <lineage>
        <taxon>Bacteria</taxon>
        <taxon>Bacillati</taxon>
        <taxon>Bacillota</taxon>
        <taxon>Bacilli</taxon>
        <taxon>Bacillales</taxon>
        <taxon>Bacillaceae</taxon>
        <taxon>Rossellomorea</taxon>
    </lineage>
</organism>
<reference evidence="3 4" key="1">
    <citation type="submission" date="2016-09" db="EMBL/GenBank/DDBJ databases">
        <title>Bacillus aquimaris SAMM genome sequence reveals colonization and biosurfactant production capacities.</title>
        <authorList>
            <person name="Waghmode S.R."/>
            <person name="Suryavanshi M.V."/>
        </authorList>
    </citation>
    <scope>NUCLEOTIDE SEQUENCE [LARGE SCALE GENOMIC DNA]</scope>
    <source>
        <strain evidence="3 4">SAMM</strain>
    </source>
</reference>
<feature type="coiled-coil region" evidence="1">
    <location>
        <begin position="14"/>
        <end position="41"/>
    </location>
</feature>
<feature type="compositionally biased region" description="Polar residues" evidence="2">
    <location>
        <begin position="123"/>
        <end position="133"/>
    </location>
</feature>
<evidence type="ECO:0000313" key="3">
    <source>
        <dbReference type="EMBL" id="OIU71694.1"/>
    </source>
</evidence>
<name>A0A1J6W0P4_9BACI</name>
<feature type="compositionally biased region" description="Basic and acidic residues" evidence="2">
    <location>
        <begin position="134"/>
        <end position="149"/>
    </location>
</feature>